<name>A0AAD7RGD8_9TELE</name>
<evidence type="ECO:0000313" key="2">
    <source>
        <dbReference type="Proteomes" id="UP001221898"/>
    </source>
</evidence>
<keyword evidence="2" id="KW-1185">Reference proteome</keyword>
<organism evidence="1 2">
    <name type="scientific">Aldrovandia affinis</name>
    <dbReference type="NCBI Taxonomy" id="143900"/>
    <lineage>
        <taxon>Eukaryota</taxon>
        <taxon>Metazoa</taxon>
        <taxon>Chordata</taxon>
        <taxon>Craniata</taxon>
        <taxon>Vertebrata</taxon>
        <taxon>Euteleostomi</taxon>
        <taxon>Actinopterygii</taxon>
        <taxon>Neopterygii</taxon>
        <taxon>Teleostei</taxon>
        <taxon>Notacanthiformes</taxon>
        <taxon>Halosauridae</taxon>
        <taxon>Aldrovandia</taxon>
    </lineage>
</organism>
<dbReference type="Proteomes" id="UP001221898">
    <property type="component" value="Unassembled WGS sequence"/>
</dbReference>
<sequence>MDLNKGLGLQRLPKWERLSAKEEEETRVGGTTAAFLASAQHERICHRVPQERSARLSREARIEFSELKSNSHSWHPHWSRVFSAHRSINLSAFRQKRSRYRPSTELREHLSGLELNPATGCVMTALPGFRYDRFVFLPGNGGRAASPFSILNFKLLECQEWDGQAI</sequence>
<comment type="caution">
    <text evidence="1">The sequence shown here is derived from an EMBL/GenBank/DDBJ whole genome shotgun (WGS) entry which is preliminary data.</text>
</comment>
<reference evidence="1" key="1">
    <citation type="journal article" date="2023" name="Science">
        <title>Genome structures resolve the early diversification of teleost fishes.</title>
        <authorList>
            <person name="Parey E."/>
            <person name="Louis A."/>
            <person name="Montfort J."/>
            <person name="Bouchez O."/>
            <person name="Roques C."/>
            <person name="Iampietro C."/>
            <person name="Lluch J."/>
            <person name="Castinel A."/>
            <person name="Donnadieu C."/>
            <person name="Desvignes T."/>
            <person name="Floi Bucao C."/>
            <person name="Jouanno E."/>
            <person name="Wen M."/>
            <person name="Mejri S."/>
            <person name="Dirks R."/>
            <person name="Jansen H."/>
            <person name="Henkel C."/>
            <person name="Chen W.J."/>
            <person name="Zahm M."/>
            <person name="Cabau C."/>
            <person name="Klopp C."/>
            <person name="Thompson A.W."/>
            <person name="Robinson-Rechavi M."/>
            <person name="Braasch I."/>
            <person name="Lecointre G."/>
            <person name="Bobe J."/>
            <person name="Postlethwait J.H."/>
            <person name="Berthelot C."/>
            <person name="Roest Crollius H."/>
            <person name="Guiguen Y."/>
        </authorList>
    </citation>
    <scope>NUCLEOTIDE SEQUENCE</scope>
    <source>
        <strain evidence="1">NC1722</strain>
    </source>
</reference>
<protein>
    <submittedName>
        <fullName evidence="1">Uncharacterized protein</fullName>
    </submittedName>
</protein>
<evidence type="ECO:0000313" key="1">
    <source>
        <dbReference type="EMBL" id="KAJ8383828.1"/>
    </source>
</evidence>
<proteinExistence type="predicted"/>
<dbReference type="EMBL" id="JAINUG010000284">
    <property type="protein sequence ID" value="KAJ8383828.1"/>
    <property type="molecule type" value="Genomic_DNA"/>
</dbReference>
<dbReference type="AlphaFoldDB" id="A0AAD7RGD8"/>
<gene>
    <name evidence="1" type="ORF">AAFF_G00213980</name>
</gene>
<accession>A0AAD7RGD8</accession>